<feature type="active site" description="Proton donor/acceptor" evidence="7">
    <location>
        <position position="200"/>
    </location>
</feature>
<dbReference type="InterPro" id="IPR047272">
    <property type="entry name" value="S49_SppA_C"/>
</dbReference>
<dbReference type="InterPro" id="IPR004634">
    <property type="entry name" value="Pept_S49_pIV"/>
</dbReference>
<dbReference type="InterPro" id="IPR029045">
    <property type="entry name" value="ClpP/crotonase-like_dom_sf"/>
</dbReference>
<comment type="caution">
    <text evidence="10">The sequence shown here is derived from an EMBL/GenBank/DDBJ whole genome shotgun (WGS) entry which is preliminary data.</text>
</comment>
<sequence>MFFAYKPKAIIMKFLSNVIATVVGLFVFIMLFFFGIIFIAAIFGGESETESLKDNSVIELNLEDIQHDYAGKYKDPWMSLFSEEKNMGLSDVINAIDVASIDDNIKGISILNNNSQLGMAQSKDLRNALENFKKSGKFVMAYANTYSQKEYYLNSVANSIYLNPVGELDFKGLSSEIMFFKDLQEKTGVKMEVLRHGKYKSAVEPFLEDKMSDANREQTTVLLTNIWNSVAADISKSRNISITKLNEIATGLLARTPEMAKKVKLIDHIAYEDVYHNDIKKALKVSADKDYNKIAITDYTNKMITTSIITESDDKIAIIYAQGEIQSGEGDVNTIGEGSMRRSLQEARKDKKVKAIVLRIDSPGGNALTSDLIWREVELTKKVKPVVVSMGNYAASGGYYIACNANTIFAQNNTITGSIGVFGILPNFSQLSQKTGINTEQVKTHENAASYSPFVPIDEKFKAVTLESIEHIYKTFVHHVAEGRKMSFSAVDSIAQGRVWSGSEALKIGLVDKIGGLNAAIVEAARLSKTENYSTQNYPEYEKDFDDVLSQFPFASSKKNIIKEEIGAENYQLLQQLKKFQSRKGVQAILPFEISIH</sequence>
<evidence type="ECO:0000256" key="7">
    <source>
        <dbReference type="PIRSR" id="PIRSR001217-1"/>
    </source>
</evidence>
<evidence type="ECO:0000256" key="5">
    <source>
        <dbReference type="ARBA" id="ARBA00022825"/>
    </source>
</evidence>
<gene>
    <name evidence="10" type="primary">sppA</name>
    <name evidence="10" type="ORF">FFL01_20790</name>
</gene>
<evidence type="ECO:0000256" key="6">
    <source>
        <dbReference type="ARBA" id="ARBA00023136"/>
    </source>
</evidence>
<evidence type="ECO:0000256" key="1">
    <source>
        <dbReference type="ARBA" id="ARBA00004370"/>
    </source>
</evidence>
<dbReference type="Pfam" id="PF01343">
    <property type="entry name" value="Peptidase_S49"/>
    <property type="match status" value="2"/>
</dbReference>
<evidence type="ECO:0000313" key="10">
    <source>
        <dbReference type="EMBL" id="GEC72540.1"/>
    </source>
</evidence>
<dbReference type="PIRSF" id="PIRSF001217">
    <property type="entry name" value="Protease_4_SppA"/>
    <property type="match status" value="1"/>
</dbReference>
<dbReference type="CDD" id="cd07023">
    <property type="entry name" value="S49_Sppa_N_C"/>
    <property type="match status" value="1"/>
</dbReference>
<dbReference type="NCBIfam" id="TIGR00705">
    <property type="entry name" value="SppA_67K"/>
    <property type="match status" value="1"/>
</dbReference>
<accession>A0A4Y4AZS3</accession>
<keyword evidence="3" id="KW-0645">Protease</keyword>
<evidence type="ECO:0000256" key="3">
    <source>
        <dbReference type="ARBA" id="ARBA00022670"/>
    </source>
</evidence>
<feature type="domain" description="Peptidase S49" evidence="9">
    <location>
        <begin position="132"/>
        <end position="285"/>
    </location>
</feature>
<proteinExistence type="inferred from homology"/>
<evidence type="ECO:0000256" key="4">
    <source>
        <dbReference type="ARBA" id="ARBA00022801"/>
    </source>
</evidence>
<reference evidence="10 11" key="1">
    <citation type="submission" date="2019-06" db="EMBL/GenBank/DDBJ databases">
        <title>Whole genome shotgun sequence of Flavobacterium flevense NBRC 14960.</title>
        <authorList>
            <person name="Hosoyama A."/>
            <person name="Uohara A."/>
            <person name="Ohji S."/>
            <person name="Ichikawa N."/>
        </authorList>
    </citation>
    <scope>NUCLEOTIDE SEQUENCE [LARGE SCALE GENOMIC DNA]</scope>
    <source>
        <strain evidence="10 11">NBRC 14960</strain>
    </source>
</reference>
<keyword evidence="11" id="KW-1185">Reference proteome</keyword>
<keyword evidence="4" id="KW-0378">Hydrolase</keyword>
<dbReference type="InterPro" id="IPR004635">
    <property type="entry name" value="Pept_S49_SppA"/>
</dbReference>
<evidence type="ECO:0000259" key="9">
    <source>
        <dbReference type="Pfam" id="PF01343"/>
    </source>
</evidence>
<dbReference type="EMBL" id="BJNP01000021">
    <property type="protein sequence ID" value="GEC72540.1"/>
    <property type="molecule type" value="Genomic_DNA"/>
</dbReference>
<dbReference type="STRING" id="983.SAMN05443543_101456"/>
<dbReference type="InterPro" id="IPR002142">
    <property type="entry name" value="Peptidase_S49"/>
</dbReference>
<protein>
    <submittedName>
        <fullName evidence="10">Signal peptide peptidase SppA</fullName>
    </submittedName>
</protein>
<evidence type="ECO:0000256" key="8">
    <source>
        <dbReference type="SAM" id="Phobius"/>
    </source>
</evidence>
<keyword evidence="6 8" id="KW-0472">Membrane</keyword>
<name>A0A4Y4AZS3_9FLAO</name>
<feature type="active site" description="Nucleophile" evidence="7">
    <location>
        <position position="396"/>
    </location>
</feature>
<dbReference type="Gene3D" id="3.90.226.10">
    <property type="entry name" value="2-enoyl-CoA Hydratase, Chain A, domain 1"/>
    <property type="match status" value="3"/>
</dbReference>
<dbReference type="SUPFAM" id="SSF52096">
    <property type="entry name" value="ClpP/crotonase"/>
    <property type="match status" value="2"/>
</dbReference>
<organism evidence="10 11">
    <name type="scientific">Flavobacterium flevense</name>
    <dbReference type="NCBI Taxonomy" id="983"/>
    <lineage>
        <taxon>Bacteria</taxon>
        <taxon>Pseudomonadati</taxon>
        <taxon>Bacteroidota</taxon>
        <taxon>Flavobacteriia</taxon>
        <taxon>Flavobacteriales</taxon>
        <taxon>Flavobacteriaceae</taxon>
        <taxon>Flavobacterium</taxon>
    </lineage>
</organism>
<dbReference type="GO" id="GO:0008236">
    <property type="term" value="F:serine-type peptidase activity"/>
    <property type="evidence" value="ECO:0007669"/>
    <property type="project" value="UniProtKB-KW"/>
</dbReference>
<dbReference type="GO" id="GO:0016020">
    <property type="term" value="C:membrane"/>
    <property type="evidence" value="ECO:0007669"/>
    <property type="project" value="UniProtKB-SubCell"/>
</dbReference>
<dbReference type="PANTHER" id="PTHR33209">
    <property type="entry name" value="PROTEASE 4"/>
    <property type="match status" value="1"/>
</dbReference>
<keyword evidence="8" id="KW-1133">Transmembrane helix</keyword>
<dbReference type="PANTHER" id="PTHR33209:SF1">
    <property type="entry name" value="PEPTIDASE S49 DOMAIN-CONTAINING PROTEIN"/>
    <property type="match status" value="1"/>
</dbReference>
<dbReference type="NCBIfam" id="TIGR00706">
    <property type="entry name" value="SppA_dom"/>
    <property type="match status" value="1"/>
</dbReference>
<feature type="domain" description="Peptidase S49" evidence="9">
    <location>
        <begin position="380"/>
        <end position="529"/>
    </location>
</feature>
<dbReference type="Proteomes" id="UP000316775">
    <property type="component" value="Unassembled WGS sequence"/>
</dbReference>
<comment type="subcellular location">
    <subcellularLocation>
        <location evidence="1">Membrane</location>
    </subcellularLocation>
</comment>
<evidence type="ECO:0000313" key="11">
    <source>
        <dbReference type="Proteomes" id="UP000316775"/>
    </source>
</evidence>
<dbReference type="CDD" id="cd07018">
    <property type="entry name" value="S49_SppA_67K_type"/>
    <property type="match status" value="1"/>
</dbReference>
<dbReference type="InterPro" id="IPR047217">
    <property type="entry name" value="S49_SppA_67K_type_N"/>
</dbReference>
<comment type="similarity">
    <text evidence="2">Belongs to the peptidase S49 family.</text>
</comment>
<dbReference type="AlphaFoldDB" id="A0A4Y4AZS3"/>
<dbReference type="Gene3D" id="6.20.330.10">
    <property type="match status" value="1"/>
</dbReference>
<keyword evidence="8" id="KW-0812">Transmembrane</keyword>
<keyword evidence="5" id="KW-0720">Serine protease</keyword>
<dbReference type="GO" id="GO:0006465">
    <property type="term" value="P:signal peptide processing"/>
    <property type="evidence" value="ECO:0007669"/>
    <property type="project" value="InterPro"/>
</dbReference>
<feature type="transmembrane region" description="Helical" evidence="8">
    <location>
        <begin position="14"/>
        <end position="43"/>
    </location>
</feature>
<evidence type="ECO:0000256" key="2">
    <source>
        <dbReference type="ARBA" id="ARBA00008683"/>
    </source>
</evidence>